<feature type="transmembrane region" description="Helical" evidence="14">
    <location>
        <begin position="796"/>
        <end position="818"/>
    </location>
</feature>
<evidence type="ECO:0000256" key="7">
    <source>
        <dbReference type="ARBA" id="ARBA00022989"/>
    </source>
</evidence>
<evidence type="ECO:0000313" key="19">
    <source>
        <dbReference type="Ensembl" id="ENSCSAVP00000019709.1"/>
    </source>
</evidence>
<dbReference type="InterPro" id="IPR028994">
    <property type="entry name" value="Integrin_alpha_N"/>
</dbReference>
<keyword evidence="3 14" id="KW-0812">Transmembrane</keyword>
<evidence type="ECO:0000256" key="6">
    <source>
        <dbReference type="ARBA" id="ARBA00022889"/>
    </source>
</evidence>
<dbReference type="Gene3D" id="2.60.40.1460">
    <property type="entry name" value="Integrin domains. Chain A, domain 2"/>
    <property type="match status" value="1"/>
</dbReference>
<evidence type="ECO:0000256" key="11">
    <source>
        <dbReference type="ARBA" id="ARBA00023170"/>
    </source>
</evidence>
<dbReference type="OMA" id="SCVSTRF"/>
<dbReference type="SUPFAM" id="SSF69179">
    <property type="entry name" value="Integrin domains"/>
    <property type="match status" value="3"/>
</dbReference>
<dbReference type="GO" id="GO:0007160">
    <property type="term" value="P:cell-matrix adhesion"/>
    <property type="evidence" value="ECO:0007669"/>
    <property type="project" value="TreeGrafter"/>
</dbReference>
<organism evidence="19 20">
    <name type="scientific">Ciona savignyi</name>
    <name type="common">Pacific transparent sea squirt</name>
    <dbReference type="NCBI Taxonomy" id="51511"/>
    <lineage>
        <taxon>Eukaryota</taxon>
        <taxon>Metazoa</taxon>
        <taxon>Chordata</taxon>
        <taxon>Tunicata</taxon>
        <taxon>Ascidiacea</taxon>
        <taxon>Phlebobranchia</taxon>
        <taxon>Cionidae</taxon>
        <taxon>Ciona</taxon>
    </lineage>
</organism>
<keyword evidence="7 14" id="KW-1133">Transmembrane helix</keyword>
<dbReference type="Pfam" id="PF01839">
    <property type="entry name" value="FG-GAP"/>
    <property type="match status" value="2"/>
</dbReference>
<dbReference type="InterPro" id="IPR013517">
    <property type="entry name" value="FG-GAP"/>
</dbReference>
<dbReference type="Pfam" id="PF20806">
    <property type="entry name" value="Integrin_A_Ig_3"/>
    <property type="match status" value="1"/>
</dbReference>
<dbReference type="Gene3D" id="2.130.10.130">
    <property type="entry name" value="Integrin alpha, N-terminal"/>
    <property type="match status" value="1"/>
</dbReference>
<dbReference type="SUPFAM" id="SSF69318">
    <property type="entry name" value="Integrin alpha N-terminal domain"/>
    <property type="match status" value="1"/>
</dbReference>
<comment type="subcellular location">
    <subcellularLocation>
        <location evidence="1 14">Membrane</location>
        <topology evidence="1 14">Single-pass type I membrane protein</topology>
    </subcellularLocation>
</comment>
<feature type="repeat" description="FG-GAP" evidence="13">
    <location>
        <begin position="256"/>
        <end position="318"/>
    </location>
</feature>
<dbReference type="eggNOG" id="KOG3637">
    <property type="taxonomic scope" value="Eukaryota"/>
</dbReference>
<dbReference type="Gene3D" id="2.60.40.1510">
    <property type="entry name" value="ntegrin, alpha v. Chain A, domain 3"/>
    <property type="match status" value="1"/>
</dbReference>
<dbReference type="PANTHER" id="PTHR23220">
    <property type="entry name" value="INTEGRIN ALPHA"/>
    <property type="match status" value="1"/>
</dbReference>
<keyword evidence="20" id="KW-1185">Reference proteome</keyword>
<proteinExistence type="inferred from homology"/>
<evidence type="ECO:0000259" key="17">
    <source>
        <dbReference type="Pfam" id="PF20805"/>
    </source>
</evidence>
<reference evidence="19" key="2">
    <citation type="submission" date="2025-08" db="UniProtKB">
        <authorList>
            <consortium name="Ensembl"/>
        </authorList>
    </citation>
    <scope>IDENTIFICATION</scope>
</reference>
<accession>H2ZQ43</accession>
<dbReference type="InterPro" id="IPR000413">
    <property type="entry name" value="Integrin_alpha"/>
</dbReference>
<dbReference type="AlphaFoldDB" id="H2ZQ43"/>
<dbReference type="GO" id="GO:0009897">
    <property type="term" value="C:external side of plasma membrane"/>
    <property type="evidence" value="ECO:0007669"/>
    <property type="project" value="TreeGrafter"/>
</dbReference>
<dbReference type="GeneTree" id="ENSGT00940000169118"/>
<dbReference type="GO" id="GO:0007229">
    <property type="term" value="P:integrin-mediated signaling pathway"/>
    <property type="evidence" value="ECO:0007669"/>
    <property type="project" value="UniProtKB-KW"/>
</dbReference>
<keyword evidence="10" id="KW-1015">Disulfide bond</keyword>
<keyword evidence="8 14" id="KW-0401">Integrin</keyword>
<dbReference type="InterPro" id="IPR013519">
    <property type="entry name" value="Int_alpha_beta-p"/>
</dbReference>
<dbReference type="InterPro" id="IPR032695">
    <property type="entry name" value="Integrin_dom_sf"/>
</dbReference>
<keyword evidence="4" id="KW-0732">Signal</keyword>
<dbReference type="Pfam" id="PF20805">
    <property type="entry name" value="Integrin_A_Ig_2"/>
    <property type="match status" value="1"/>
</dbReference>
<dbReference type="GO" id="GO:0008305">
    <property type="term" value="C:integrin complex"/>
    <property type="evidence" value="ECO:0007669"/>
    <property type="project" value="InterPro"/>
</dbReference>
<dbReference type="Ensembl" id="ENSCSAVT00000019922.1">
    <property type="protein sequence ID" value="ENSCSAVP00000019709.1"/>
    <property type="gene ID" value="ENSCSAVG00000011558.1"/>
</dbReference>
<dbReference type="PROSITE" id="PS00242">
    <property type="entry name" value="INTEGRIN_ALPHA"/>
    <property type="match status" value="1"/>
</dbReference>
<evidence type="ECO:0000256" key="15">
    <source>
        <dbReference type="SAM" id="MobiDB-lite"/>
    </source>
</evidence>
<dbReference type="GO" id="GO:0033627">
    <property type="term" value="P:cell adhesion mediated by integrin"/>
    <property type="evidence" value="ECO:0007669"/>
    <property type="project" value="TreeGrafter"/>
</dbReference>
<dbReference type="HOGENOM" id="CLU_004111_4_2_1"/>
<evidence type="ECO:0000256" key="2">
    <source>
        <dbReference type="ARBA" id="ARBA00008054"/>
    </source>
</evidence>
<feature type="domain" description="Integrin alpha first immunoglubulin-like" evidence="16">
    <location>
        <begin position="303"/>
        <end position="446"/>
    </location>
</feature>
<keyword evidence="11 14" id="KW-0675">Receptor</keyword>
<protein>
    <submittedName>
        <fullName evidence="19">Uncharacterized protein</fullName>
    </submittedName>
</protein>
<comment type="similarity">
    <text evidence="2 14">Belongs to the integrin alpha chain family.</text>
</comment>
<evidence type="ECO:0000256" key="10">
    <source>
        <dbReference type="ARBA" id="ARBA00023157"/>
    </source>
</evidence>
<evidence type="ECO:0000256" key="9">
    <source>
        <dbReference type="ARBA" id="ARBA00023136"/>
    </source>
</evidence>
<dbReference type="Gene3D" id="1.20.5.930">
    <property type="entry name" value="Bicelle-embedded integrin alpha(iib) transmembrane segment"/>
    <property type="match status" value="1"/>
</dbReference>
<name>H2ZQ43_CIOSA</name>
<dbReference type="GO" id="GO:0098609">
    <property type="term" value="P:cell-cell adhesion"/>
    <property type="evidence" value="ECO:0007669"/>
    <property type="project" value="TreeGrafter"/>
</dbReference>
<dbReference type="InterPro" id="IPR048286">
    <property type="entry name" value="Integrin_alpha_Ig-like_3"/>
</dbReference>
<dbReference type="Proteomes" id="UP000007875">
    <property type="component" value="Unassembled WGS sequence"/>
</dbReference>
<evidence type="ECO:0000256" key="13">
    <source>
        <dbReference type="PROSITE-ProRule" id="PRU00803"/>
    </source>
</evidence>
<feature type="domain" description="Integrin alpha third immunoglobulin-like" evidence="18">
    <location>
        <begin position="620"/>
        <end position="780"/>
    </location>
</feature>
<evidence type="ECO:0000256" key="8">
    <source>
        <dbReference type="ARBA" id="ARBA00023037"/>
    </source>
</evidence>
<evidence type="ECO:0000256" key="12">
    <source>
        <dbReference type="ARBA" id="ARBA00023180"/>
    </source>
</evidence>
<dbReference type="PROSITE" id="PS51470">
    <property type="entry name" value="FG_GAP"/>
    <property type="match status" value="3"/>
</dbReference>
<dbReference type="GO" id="GO:0005178">
    <property type="term" value="F:integrin binding"/>
    <property type="evidence" value="ECO:0007669"/>
    <property type="project" value="TreeGrafter"/>
</dbReference>
<feature type="region of interest" description="Disordered" evidence="15">
    <location>
        <begin position="829"/>
        <end position="848"/>
    </location>
</feature>
<dbReference type="SMART" id="SM00191">
    <property type="entry name" value="Int_alpha"/>
    <property type="match status" value="4"/>
</dbReference>
<keyword evidence="9 14" id="KW-0472">Membrane</keyword>
<feature type="repeat" description="FG-GAP" evidence="13">
    <location>
        <begin position="179"/>
        <end position="244"/>
    </location>
</feature>
<dbReference type="PANTHER" id="PTHR23220:SF133">
    <property type="entry name" value="INTEGRIN ALPHA-PS2"/>
    <property type="match status" value="1"/>
</dbReference>
<dbReference type="Pfam" id="PF08441">
    <property type="entry name" value="Integrin_A_Ig_1"/>
    <property type="match status" value="1"/>
</dbReference>
<dbReference type="InterPro" id="IPR018184">
    <property type="entry name" value="Integrin_alpha_C_CS"/>
</dbReference>
<keyword evidence="12" id="KW-0325">Glycoprotein</keyword>
<reference evidence="20" key="1">
    <citation type="submission" date="2003-08" db="EMBL/GenBank/DDBJ databases">
        <authorList>
            <person name="Birren B."/>
            <person name="Nusbaum C."/>
            <person name="Abebe A."/>
            <person name="Abouelleil A."/>
            <person name="Adekoya E."/>
            <person name="Ait-zahra M."/>
            <person name="Allen N."/>
            <person name="Allen T."/>
            <person name="An P."/>
            <person name="Anderson M."/>
            <person name="Anderson S."/>
            <person name="Arachchi H."/>
            <person name="Armbruster J."/>
            <person name="Bachantsang P."/>
            <person name="Baldwin J."/>
            <person name="Barry A."/>
            <person name="Bayul T."/>
            <person name="Blitshsteyn B."/>
            <person name="Bloom T."/>
            <person name="Blye J."/>
            <person name="Boguslavskiy L."/>
            <person name="Borowsky M."/>
            <person name="Boukhgalter B."/>
            <person name="Brunache A."/>
            <person name="Butler J."/>
            <person name="Calixte N."/>
            <person name="Calvo S."/>
            <person name="Camarata J."/>
            <person name="Campo K."/>
            <person name="Chang J."/>
            <person name="Cheshatsang Y."/>
            <person name="Citroen M."/>
            <person name="Collymore A."/>
            <person name="Considine T."/>
            <person name="Cook A."/>
            <person name="Cooke P."/>
            <person name="Corum B."/>
            <person name="Cuomo C."/>
            <person name="David R."/>
            <person name="Dawoe T."/>
            <person name="Degray S."/>
            <person name="Dodge S."/>
            <person name="Dooley K."/>
            <person name="Dorje P."/>
            <person name="Dorjee K."/>
            <person name="Dorris L."/>
            <person name="Duffey N."/>
            <person name="Dupes A."/>
            <person name="Elkins T."/>
            <person name="Engels R."/>
            <person name="Erickson J."/>
            <person name="Farina A."/>
            <person name="Faro S."/>
            <person name="Ferreira P."/>
            <person name="Fischer H."/>
            <person name="Fitzgerald M."/>
            <person name="Foley K."/>
            <person name="Gage D."/>
            <person name="Galagan J."/>
            <person name="Gearin G."/>
            <person name="Gnerre S."/>
            <person name="Gnirke A."/>
            <person name="Goyette A."/>
            <person name="Graham J."/>
            <person name="Grandbois E."/>
            <person name="Gyaltsen K."/>
            <person name="Hafez N."/>
            <person name="Hagopian D."/>
            <person name="Hagos B."/>
            <person name="Hall J."/>
            <person name="Hatcher B."/>
            <person name="Heller A."/>
            <person name="Higgins H."/>
            <person name="Honan T."/>
            <person name="Horn A."/>
            <person name="Houde N."/>
            <person name="Hughes L."/>
            <person name="Hulme W."/>
            <person name="Husby E."/>
            <person name="Iliev I."/>
            <person name="Jaffe D."/>
            <person name="Jones C."/>
            <person name="Kamal M."/>
            <person name="Kamat A."/>
            <person name="Kamvysselis M."/>
            <person name="Karlsson E."/>
            <person name="Kells C."/>
            <person name="Kieu A."/>
            <person name="Kisner P."/>
            <person name="Kodira C."/>
            <person name="Kulbokas E."/>
            <person name="Labutti K."/>
            <person name="Lama D."/>
            <person name="Landers T."/>
            <person name="Leger J."/>
            <person name="Levine S."/>
            <person name="Lewis D."/>
            <person name="Lewis T."/>
            <person name="Lindblad-toh K."/>
            <person name="Liu X."/>
            <person name="Lokyitsang T."/>
            <person name="Lokyitsang Y."/>
            <person name="Lucien O."/>
            <person name="Lui A."/>
            <person name="Ma L.J."/>
            <person name="Mabbitt R."/>
            <person name="Macdonald J."/>
            <person name="Maclean C."/>
            <person name="Major J."/>
            <person name="Manning J."/>
            <person name="Marabella R."/>
            <person name="Maru K."/>
            <person name="Matthews C."/>
            <person name="Mauceli E."/>
            <person name="Mccarthy M."/>
            <person name="Mcdonough S."/>
            <person name="Mcghee T."/>
            <person name="Meldrim J."/>
            <person name="Meneus L."/>
            <person name="Mesirov J."/>
            <person name="Mihalev A."/>
            <person name="Mihova T."/>
            <person name="Mikkelsen T."/>
            <person name="Mlenga V."/>
            <person name="Moru K."/>
            <person name="Mozes J."/>
            <person name="Mulrain L."/>
            <person name="Munson G."/>
            <person name="Naylor J."/>
            <person name="Newes C."/>
            <person name="Nguyen C."/>
            <person name="Nguyen N."/>
            <person name="Nguyen T."/>
            <person name="Nicol R."/>
            <person name="Nielsen C."/>
            <person name="Nizzari M."/>
            <person name="Norbu C."/>
            <person name="Norbu N."/>
            <person name="O'donnell P."/>
            <person name="Okoawo O."/>
            <person name="O'leary S."/>
            <person name="Omotosho B."/>
            <person name="O'neill K."/>
            <person name="Osman S."/>
            <person name="Parker S."/>
            <person name="Perrin D."/>
            <person name="Phunkhang P."/>
            <person name="Piqani B."/>
            <person name="Purcell S."/>
            <person name="Rachupka T."/>
            <person name="Ramasamy U."/>
            <person name="Rameau R."/>
            <person name="Ray V."/>
            <person name="Raymond C."/>
            <person name="Retta R."/>
            <person name="Richardson S."/>
            <person name="Rise C."/>
            <person name="Rodriguez J."/>
            <person name="Rogers J."/>
            <person name="Rogov P."/>
            <person name="Rutman M."/>
            <person name="Schupbach R."/>
            <person name="Seaman C."/>
            <person name="Settipalli S."/>
            <person name="Sharpe T."/>
            <person name="Sheridan J."/>
            <person name="Sherpa N."/>
            <person name="Shi J."/>
            <person name="Smirnov S."/>
            <person name="Smith C."/>
            <person name="Sougnez C."/>
            <person name="Spencer B."/>
            <person name="Stalker J."/>
            <person name="Stange-thomann N."/>
            <person name="Stavropoulos S."/>
            <person name="Stetson K."/>
            <person name="Stone C."/>
            <person name="Stone S."/>
            <person name="Stubbs M."/>
            <person name="Talamas J."/>
            <person name="Tchuinga P."/>
            <person name="Tenzing P."/>
            <person name="Tesfaye S."/>
            <person name="Theodore J."/>
            <person name="Thoulutsang Y."/>
            <person name="Topham K."/>
            <person name="Towey S."/>
            <person name="Tsamla T."/>
            <person name="Tsomo N."/>
            <person name="Vallee D."/>
            <person name="Vassiliev H."/>
            <person name="Venkataraman V."/>
            <person name="Vinson J."/>
            <person name="Vo A."/>
            <person name="Wade C."/>
            <person name="Wang S."/>
            <person name="Wangchuk T."/>
            <person name="Wangdi T."/>
            <person name="Whittaker C."/>
            <person name="Wilkinson J."/>
            <person name="Wu Y."/>
            <person name="Wyman D."/>
            <person name="Yadav S."/>
            <person name="Yang S."/>
            <person name="Yang X."/>
            <person name="Yeager S."/>
            <person name="Yee E."/>
            <person name="Young G."/>
            <person name="Zainoun J."/>
            <person name="Zembeck L."/>
            <person name="Zimmer A."/>
            <person name="Zody M."/>
            <person name="Lander E."/>
        </authorList>
    </citation>
    <scope>NUCLEOTIDE SEQUENCE [LARGE SCALE GENOMIC DNA]</scope>
</reference>
<evidence type="ECO:0000259" key="18">
    <source>
        <dbReference type="Pfam" id="PF20806"/>
    </source>
</evidence>
<dbReference type="FunFam" id="1.20.5.930:FF:000001">
    <property type="entry name" value="Integrin subunit alpha V"/>
    <property type="match status" value="1"/>
</dbReference>
<evidence type="ECO:0000256" key="4">
    <source>
        <dbReference type="ARBA" id="ARBA00022729"/>
    </source>
</evidence>
<evidence type="ECO:0000256" key="14">
    <source>
        <dbReference type="RuleBase" id="RU003762"/>
    </source>
</evidence>
<dbReference type="STRING" id="51511.ENSCSAVP00000019709"/>
<sequence>GFSASFTRDNRKIVLGAVGSYYNQGSIMLILDLMQNISSLPYHTAEFKPVVPPGWSDVDYYRHTYDSNYLGYSVATGITGSNLPLLVTSAPRRLGYNLLGSVIVYDENMEVPLANFTGQQIGEYFGEGLAVVDLNNDGLDDVIVGSPLYSDVIQKIPEVGRIYIFYQLTGKNFYHNFTHLTTIIDGKASMGRFGKTIVPIGDVNGDGFNDILVSAPYERNGTDGSEEQFGAVYLFNGGADGARTTPSQVIHGVNLENTPNFTPTEKVRGLGYAMKGGKDVDQNGYPDVILGAYLSDQVVVIKSRPVVNLLVVQTITPTKIDLETLSCDLGPTSKSACFYIQTCFSYSGKTLPASVNISYSYDVDSGKPDNEKRSFLLDNSPRNTTLLATSAQQCHDETVFMQKDVRDKQTEIAVTVSYWLQETHQPTEPVLDVLAGTSSTTRADIFKDCGPDEICIPDLHVMAELLLVGTVLVGTYTEITLSTAVWNTAENAYLTTIVVNYPQYVSFVGLQEDKVGDTIITCLDLSPFLLCEVANPLKLNARVDIDIVFGVNDLQGEINMLEFLTYANCTNEHNSQSTVVSTPLQVEVQADVQFYNVSTPSLIRLDRASENAALNLSASKPLTHTYEITNAGPAVISNAAISLFWPLTIGENKDLLLPLLEVVHSGPVNCHYTHIVNASIAKSNDILVPAETTPAQEASGSKKYINCHTAPENCYEMTCDVSEMQPKTHILIELRTDLHLAPVLQTSMDTVITSSLEFTITKFPYLIQPGPGPTSLSEVNTYAEYPQVSEPSSVEWWIVLIAVLAGVLFLLLIILILWRCGFFKRKQHPQSEDDKQQRQKLYVEESPD</sequence>
<feature type="domain" description="Integrin alpha second immunoglobulin-like" evidence="17">
    <location>
        <begin position="449"/>
        <end position="586"/>
    </location>
</feature>
<evidence type="ECO:0000256" key="1">
    <source>
        <dbReference type="ARBA" id="ARBA00004479"/>
    </source>
</evidence>
<dbReference type="InterPro" id="IPR013649">
    <property type="entry name" value="Integrin_alpha_Ig-like_1"/>
</dbReference>
<evidence type="ECO:0000256" key="5">
    <source>
        <dbReference type="ARBA" id="ARBA00022737"/>
    </source>
</evidence>
<reference evidence="19" key="3">
    <citation type="submission" date="2025-09" db="UniProtKB">
        <authorList>
            <consortium name="Ensembl"/>
        </authorList>
    </citation>
    <scope>IDENTIFICATION</scope>
</reference>
<feature type="repeat" description="FG-GAP" evidence="13">
    <location>
        <begin position="110"/>
        <end position="174"/>
    </location>
</feature>
<evidence type="ECO:0000256" key="3">
    <source>
        <dbReference type="ARBA" id="ARBA00022692"/>
    </source>
</evidence>
<dbReference type="InterPro" id="IPR048285">
    <property type="entry name" value="Integrin_alpha_Ig-like_2"/>
</dbReference>
<dbReference type="Gene3D" id="2.60.40.1530">
    <property type="entry name" value="ntegrin, alpha v. Chain A, domain 4"/>
    <property type="match status" value="1"/>
</dbReference>
<keyword evidence="6 14" id="KW-0130">Cell adhesion</keyword>
<evidence type="ECO:0000259" key="16">
    <source>
        <dbReference type="Pfam" id="PF08441"/>
    </source>
</evidence>
<keyword evidence="5" id="KW-0677">Repeat</keyword>
<dbReference type="PRINTS" id="PR01185">
    <property type="entry name" value="INTEGRINA"/>
</dbReference>
<dbReference type="InParanoid" id="H2ZQ43"/>
<evidence type="ECO:0000313" key="20">
    <source>
        <dbReference type="Proteomes" id="UP000007875"/>
    </source>
</evidence>